<proteinExistence type="predicted"/>
<comment type="caution">
    <text evidence="2">The sequence shown here is derived from an EMBL/GenBank/DDBJ whole genome shotgun (WGS) entry which is preliminary data.</text>
</comment>
<dbReference type="Pfam" id="PF03644">
    <property type="entry name" value="Glyco_hydro_85"/>
    <property type="match status" value="1"/>
</dbReference>
<dbReference type="GO" id="GO:0033925">
    <property type="term" value="F:mannosyl-glycoprotein endo-beta-N-acetylglucosaminidase activity"/>
    <property type="evidence" value="ECO:0007669"/>
    <property type="project" value="UniProtKB-EC"/>
</dbReference>
<feature type="domain" description="Cytosolic endo-beta-N-acetylglucosaminidase TIM barrel" evidence="1">
    <location>
        <begin position="78"/>
        <end position="376"/>
    </location>
</feature>
<dbReference type="AlphaFoldDB" id="A0A9N9ACH6"/>
<dbReference type="GO" id="GO:0005829">
    <property type="term" value="C:cytosol"/>
    <property type="evidence" value="ECO:0007669"/>
    <property type="project" value="UniProtKB-SubCell"/>
</dbReference>
<dbReference type="PANTHER" id="PTHR13246:SF1">
    <property type="entry name" value="CYTOSOLIC ENDO-BETA-N-ACETYLGLUCOSAMINIDASE"/>
    <property type="match status" value="1"/>
</dbReference>
<dbReference type="PANTHER" id="PTHR13246">
    <property type="entry name" value="ENDO BETA N-ACETYLGLUCOSAMINIDASE"/>
    <property type="match status" value="1"/>
</dbReference>
<evidence type="ECO:0000313" key="2">
    <source>
        <dbReference type="EMBL" id="CAG8525835.1"/>
    </source>
</evidence>
<dbReference type="Proteomes" id="UP000789572">
    <property type="component" value="Unassembled WGS sequence"/>
</dbReference>
<accession>A0A9N9ACH6</accession>
<gene>
    <name evidence="2" type="ORF">POCULU_LOCUS3812</name>
</gene>
<name>A0A9N9ACH6_9GLOM</name>
<dbReference type="CDD" id="cd06547">
    <property type="entry name" value="GH85_ENGase"/>
    <property type="match status" value="1"/>
</dbReference>
<dbReference type="EMBL" id="CAJVPJ010000450">
    <property type="protein sequence ID" value="CAG8525835.1"/>
    <property type="molecule type" value="Genomic_DNA"/>
</dbReference>
<dbReference type="OrthoDB" id="284473at2759"/>
<dbReference type="Gene3D" id="2.60.120.260">
    <property type="entry name" value="Galactose-binding domain-like"/>
    <property type="match status" value="1"/>
</dbReference>
<protein>
    <submittedName>
        <fullName evidence="2">488_t:CDS:1</fullName>
    </submittedName>
</protein>
<reference evidence="2" key="1">
    <citation type="submission" date="2021-06" db="EMBL/GenBank/DDBJ databases">
        <authorList>
            <person name="Kallberg Y."/>
            <person name="Tangrot J."/>
            <person name="Rosling A."/>
        </authorList>
    </citation>
    <scope>NUCLEOTIDE SEQUENCE</scope>
    <source>
        <strain evidence="2">IA702</strain>
    </source>
</reference>
<evidence type="ECO:0000259" key="1">
    <source>
        <dbReference type="Pfam" id="PF03644"/>
    </source>
</evidence>
<dbReference type="InterPro" id="IPR032979">
    <property type="entry name" value="ENGase"/>
</dbReference>
<dbReference type="Gene3D" id="3.20.20.80">
    <property type="entry name" value="Glycosidases"/>
    <property type="match status" value="1"/>
</dbReference>
<dbReference type="InterPro" id="IPR005201">
    <property type="entry name" value="TIM_ENGase"/>
</dbReference>
<organism evidence="2 3">
    <name type="scientific">Paraglomus occultum</name>
    <dbReference type="NCBI Taxonomy" id="144539"/>
    <lineage>
        <taxon>Eukaryota</taxon>
        <taxon>Fungi</taxon>
        <taxon>Fungi incertae sedis</taxon>
        <taxon>Mucoromycota</taxon>
        <taxon>Glomeromycotina</taxon>
        <taxon>Glomeromycetes</taxon>
        <taxon>Paraglomerales</taxon>
        <taxon>Paraglomeraceae</taxon>
        <taxon>Paraglomus</taxon>
    </lineage>
</organism>
<evidence type="ECO:0000313" key="3">
    <source>
        <dbReference type="Proteomes" id="UP000789572"/>
    </source>
</evidence>
<sequence>MLKLPKKDPTKSPFWRSLAELVAWEPGRDNANVAYVNLQPRPDFRPTYKNHASEKRKCKLLVTHDMAGGYIEDYFKIGYSIQYWQYVDIFIYFSHHRISVPPRQWTNAAHRNGVKVLGNFITEDLESFEPDFLLLGPGDKQTFPELDEDQRRVFSRFFANKLIGLAEYYNFDGWFFNIESHLTGGAMQASLFVDFLYCLREEIQRKKPGCLILWYDSVTKDGIRLWQNQLNENNFPFFEVTDGMFTNYWWDEQITANSAAAAGKHRRRDVYTGIDVWGRNTYGGGGFDTYKALEVIQKCRTSAALFAPAWTFEHLGADNFWINDSLFWIGNSKHVLGPSKEKHGTQKAVADYIVPRYTPGTERFYTNFSRGCGYKFFIDGQQVLDQEWYYLSLQSIPPLPTLRILSRTATKTLRKNSPITWEYTFDVAYSGGTSIAIHSTKPKRSSTSVIPLYETDIPIPEDGISLSATYLPGKNQNVKIGLYAHVGLRTMTNEKKIVSFETIDVDDEDATSFIVVNNGDETDEVASLGAGDSNPQGNQIVLSAKEDQTELEFGTLTTTTTKRHNWHAAEVMLTPTMFDLAESVKGRDLIIKRFGVTVLHKVNNTAAEPADEDLKGQPVIIAHVGSLSINPMVEPLISEERVRNLSANILSPVRDNEYHIVGTISWEIGIHVLSHTYKQTSGLKNTFAYFYVYYHIEAGQVTIPAENELVFLGCADTREFWVGDLSLAVDKVQSGGGGIAFWVRGVYENGKVDVWNRYWRRL</sequence>
<keyword evidence="3" id="KW-1185">Reference proteome</keyword>